<evidence type="ECO:0000256" key="2">
    <source>
        <dbReference type="ARBA" id="ARBA00022448"/>
    </source>
</evidence>
<proteinExistence type="predicted"/>
<dbReference type="Proteomes" id="UP000061704">
    <property type="component" value="Chromosome"/>
</dbReference>
<name>C5WD81_9ENTR</name>
<feature type="transmembrane region" description="Helical" evidence="8">
    <location>
        <begin position="180"/>
        <end position="199"/>
    </location>
</feature>
<dbReference type="Pfam" id="PF02508">
    <property type="entry name" value="Rnf-Nqr"/>
    <property type="match status" value="1"/>
</dbReference>
<organism evidence="9 10">
    <name type="scientific">Candidatus Ishikawaella capsulata Mpkobe</name>
    <dbReference type="NCBI Taxonomy" id="476281"/>
    <lineage>
        <taxon>Bacteria</taxon>
        <taxon>Pseudomonadati</taxon>
        <taxon>Pseudomonadota</taxon>
        <taxon>Gammaproteobacteria</taxon>
        <taxon>Enterobacterales</taxon>
        <taxon>Enterobacteriaceae</taxon>
        <taxon>Candidatus Ishikawella</taxon>
    </lineage>
</organism>
<keyword evidence="4 8" id="KW-0812">Transmembrane</keyword>
<keyword evidence="3" id="KW-0997">Cell inner membrane</keyword>
<dbReference type="KEGG" id="icp:ICMP_434"/>
<dbReference type="AlphaFoldDB" id="C5WD81"/>
<evidence type="ECO:0000256" key="1">
    <source>
        <dbReference type="ARBA" id="ARBA00004127"/>
    </source>
</evidence>
<keyword evidence="6 8" id="KW-1133">Transmembrane helix</keyword>
<dbReference type="InterPro" id="IPR003667">
    <property type="entry name" value="NqrDE/RnfAE"/>
</dbReference>
<dbReference type="EMBL" id="AP010872">
    <property type="protein sequence ID" value="BAH83287.1"/>
    <property type="molecule type" value="Genomic_DNA"/>
</dbReference>
<dbReference type="STRING" id="476281.ICMP_434"/>
<evidence type="ECO:0000256" key="6">
    <source>
        <dbReference type="ARBA" id="ARBA00022989"/>
    </source>
</evidence>
<accession>C5WD81</accession>
<feature type="transmembrane region" description="Helical" evidence="8">
    <location>
        <begin position="68"/>
        <end position="92"/>
    </location>
</feature>
<evidence type="ECO:0000256" key="7">
    <source>
        <dbReference type="ARBA" id="ARBA00023136"/>
    </source>
</evidence>
<evidence type="ECO:0000256" key="8">
    <source>
        <dbReference type="SAM" id="Phobius"/>
    </source>
</evidence>
<feature type="transmembrane region" description="Helical" evidence="8">
    <location>
        <begin position="35"/>
        <end position="56"/>
    </location>
</feature>
<reference evidence="9 10" key="1">
    <citation type="journal article" date="2011" name="Genome Biol. Evol.">
        <title>Reductive evolution of bacterial genome in insect gut environment.</title>
        <authorList>
            <person name="Nikoh N."/>
            <person name="Hosokawa T."/>
            <person name="Ohshima K."/>
            <person name="Hattori M."/>
            <person name="Fukatsu T."/>
        </authorList>
    </citation>
    <scope>NUCLEOTIDE SEQUENCE [LARGE SCALE GENOMIC DNA]</scope>
    <source>
        <strain evidence="9 10">Mpkobe</strain>
    </source>
</reference>
<keyword evidence="2" id="KW-0813">Transport</keyword>
<evidence type="ECO:0000256" key="3">
    <source>
        <dbReference type="ARBA" id="ARBA00022519"/>
    </source>
</evidence>
<dbReference type="HOGENOM" id="CLU_046659_1_0_6"/>
<evidence type="ECO:0000256" key="5">
    <source>
        <dbReference type="ARBA" id="ARBA00022967"/>
    </source>
</evidence>
<evidence type="ECO:0000313" key="10">
    <source>
        <dbReference type="Proteomes" id="UP000061704"/>
    </source>
</evidence>
<keyword evidence="3" id="KW-1003">Cell membrane</keyword>
<keyword evidence="10" id="KW-1185">Reference proteome</keyword>
<dbReference type="GO" id="GO:0005886">
    <property type="term" value="C:plasma membrane"/>
    <property type="evidence" value="ECO:0007669"/>
    <property type="project" value="TreeGrafter"/>
</dbReference>
<gene>
    <name evidence="9" type="primary">rsxE</name>
    <name evidence="9" type="ORF">ICMP_434</name>
</gene>
<dbReference type="PANTHER" id="PTHR30586:SF0">
    <property type="entry name" value="ION-TRANSLOCATING OXIDOREDUCTASE COMPLEX SUBUNIT E"/>
    <property type="match status" value="1"/>
</dbReference>
<evidence type="ECO:0000313" key="9">
    <source>
        <dbReference type="EMBL" id="BAH83287.1"/>
    </source>
</evidence>
<protein>
    <submittedName>
        <fullName evidence="9">Integral membrane protein of SoxR-reducing complex</fullName>
    </submittedName>
</protein>
<keyword evidence="5" id="KW-1278">Translocase</keyword>
<comment type="subcellular location">
    <subcellularLocation>
        <location evidence="1">Endomembrane system</location>
        <topology evidence="1">Multi-pass membrane protein</topology>
    </subcellularLocation>
</comment>
<sequence>MNMIMMKNQCNSSCKKSNLFNLCPIIAVTSTVSNALVFGVIIMLITTINNMIISALRRCIPTDIRFPIYMIIISGIITCLQMLIHAYVYSIYKNIYFFLPLIIANCNIIREAETIAYTNEIIPAGLNGIKNSINIISEMFVLALVREIIANGIIFDNASQQFGSWATYLRIQVMHLNSPIIIAKLPAGGLMILGLLIALKNIAYQYIKNISEFMINKRILKVHE</sequence>
<dbReference type="NCBIfam" id="NF009070">
    <property type="entry name" value="PRK12405.1"/>
    <property type="match status" value="1"/>
</dbReference>
<dbReference type="PIRSF" id="PIRSF006102">
    <property type="entry name" value="NQR_DE"/>
    <property type="match status" value="1"/>
</dbReference>
<dbReference type="PANTHER" id="PTHR30586">
    <property type="entry name" value="ELECTRON TRANSPORT COMPLEX PROTEIN RNFE"/>
    <property type="match status" value="1"/>
</dbReference>
<evidence type="ECO:0000256" key="4">
    <source>
        <dbReference type="ARBA" id="ARBA00022692"/>
    </source>
</evidence>
<keyword evidence="7 8" id="KW-0472">Membrane</keyword>
<dbReference type="GO" id="GO:0012505">
    <property type="term" value="C:endomembrane system"/>
    <property type="evidence" value="ECO:0007669"/>
    <property type="project" value="UniProtKB-SubCell"/>
</dbReference>